<reference evidence="2" key="1">
    <citation type="submission" date="2020-05" db="EMBL/GenBank/DDBJ databases">
        <title>Mycena genomes resolve the evolution of fungal bioluminescence.</title>
        <authorList>
            <person name="Tsai I.J."/>
        </authorList>
    </citation>
    <scope>NUCLEOTIDE SEQUENCE</scope>
    <source>
        <strain evidence="2">110903Hualien_Pintung</strain>
    </source>
</reference>
<dbReference type="Gene3D" id="1.20.1280.50">
    <property type="match status" value="1"/>
</dbReference>
<dbReference type="Proteomes" id="UP000613580">
    <property type="component" value="Unassembled WGS sequence"/>
</dbReference>
<accession>A0A8H6WFD3</accession>
<evidence type="ECO:0000313" key="2">
    <source>
        <dbReference type="EMBL" id="KAF7310404.1"/>
    </source>
</evidence>
<organism evidence="2 3">
    <name type="scientific">Mycena chlorophos</name>
    <name type="common">Agaric fungus</name>
    <name type="synonym">Agaricus chlorophos</name>
    <dbReference type="NCBI Taxonomy" id="658473"/>
    <lineage>
        <taxon>Eukaryota</taxon>
        <taxon>Fungi</taxon>
        <taxon>Dikarya</taxon>
        <taxon>Basidiomycota</taxon>
        <taxon>Agaricomycotina</taxon>
        <taxon>Agaricomycetes</taxon>
        <taxon>Agaricomycetidae</taxon>
        <taxon>Agaricales</taxon>
        <taxon>Marasmiineae</taxon>
        <taxon>Mycenaceae</taxon>
        <taxon>Mycena</taxon>
    </lineage>
</organism>
<dbReference type="SUPFAM" id="SSF52047">
    <property type="entry name" value="RNI-like"/>
    <property type="match status" value="1"/>
</dbReference>
<dbReference type="Pfam" id="PF12937">
    <property type="entry name" value="F-box-like"/>
    <property type="match status" value="1"/>
</dbReference>
<keyword evidence="3" id="KW-1185">Reference proteome</keyword>
<evidence type="ECO:0000313" key="3">
    <source>
        <dbReference type="Proteomes" id="UP000613580"/>
    </source>
</evidence>
<dbReference type="InterPro" id="IPR036047">
    <property type="entry name" value="F-box-like_dom_sf"/>
</dbReference>
<gene>
    <name evidence="2" type="ORF">HMN09_00582400</name>
</gene>
<dbReference type="PANTHER" id="PTHR34223:SF51">
    <property type="entry name" value="OS06G0556300 PROTEIN"/>
    <property type="match status" value="1"/>
</dbReference>
<comment type="caution">
    <text evidence="2">The sequence shown here is derived from an EMBL/GenBank/DDBJ whole genome shotgun (WGS) entry which is preliminary data.</text>
</comment>
<name>A0A8H6WFD3_MYCCL</name>
<dbReference type="SUPFAM" id="SSF81383">
    <property type="entry name" value="F-box domain"/>
    <property type="match status" value="1"/>
</dbReference>
<dbReference type="PANTHER" id="PTHR34223">
    <property type="entry name" value="OS11G0201299 PROTEIN"/>
    <property type="match status" value="1"/>
</dbReference>
<dbReference type="EMBL" id="JACAZE010000007">
    <property type="protein sequence ID" value="KAF7310404.1"/>
    <property type="molecule type" value="Genomic_DNA"/>
</dbReference>
<dbReference type="InterPro" id="IPR032675">
    <property type="entry name" value="LRR_dom_sf"/>
</dbReference>
<dbReference type="InterPro" id="IPR001810">
    <property type="entry name" value="F-box_dom"/>
</dbReference>
<dbReference type="AlphaFoldDB" id="A0A8H6WFD3"/>
<dbReference type="InterPro" id="IPR053197">
    <property type="entry name" value="F-box_SCFL_complex_component"/>
</dbReference>
<dbReference type="OrthoDB" id="2863717at2759"/>
<protein>
    <recommendedName>
        <fullName evidence="1">F-box domain-containing protein</fullName>
    </recommendedName>
</protein>
<proteinExistence type="predicted"/>
<dbReference type="SMART" id="SM00256">
    <property type="entry name" value="FBOX"/>
    <property type="match status" value="1"/>
</dbReference>
<feature type="domain" description="F-box" evidence="1">
    <location>
        <begin position="1"/>
        <end position="43"/>
    </location>
</feature>
<evidence type="ECO:0000259" key="1">
    <source>
        <dbReference type="PROSITE" id="PS50181"/>
    </source>
</evidence>
<dbReference type="Gene3D" id="3.80.10.10">
    <property type="entry name" value="Ribonuclease Inhibitor"/>
    <property type="match status" value="1"/>
</dbReference>
<sequence length="483" mass="54045">MISLPDELWLQIFESMPLQDAFSASSTNKHLRAVAQSILWRTCSLRLSKSEDPEDALSRRISFYCSESIAPLVHACVMTYNGAGFGGRWAFERFFAHVHRFTNLRTLDLTGVELGSTGWDSIAACRSLSNLKVVFWGREQSMVEVSTSGLPPQNQITAFSILATTHNNIPLPLTRFLRAPLLQDLSLHILSNENKKIWDQFTPITFPSLKHVAVLVHAPELRLALASFGSMPSVVRFNINVSSSEDEDDCSHLAGAFIRKLGYFPNLLDLTCSRHLLPVLIEGSDLARLHIHGFNNSVAEATASLRQIHSLPSKLSTLVLSPAMEDMHGPELHDLLAYFPNLTKLRLMFSCYLTLVQLSDAALQTARDDGEGLFTELVARRDALPVTLKHLSVQWTFSDTQHFAKPFGARLARLGLRPVVSQPRQIIHALLTRCPQLERVWFHGSNCLFVWTRSPSNGWEQLQEISGFDEVKCHVAKHGSDVC</sequence>
<dbReference type="PROSITE" id="PS50181">
    <property type="entry name" value="FBOX"/>
    <property type="match status" value="1"/>
</dbReference>